<evidence type="ECO:0000313" key="2">
    <source>
        <dbReference type="Proteomes" id="UP000789901"/>
    </source>
</evidence>
<organism evidence="1 2">
    <name type="scientific">Gigaspora margarita</name>
    <dbReference type="NCBI Taxonomy" id="4874"/>
    <lineage>
        <taxon>Eukaryota</taxon>
        <taxon>Fungi</taxon>
        <taxon>Fungi incertae sedis</taxon>
        <taxon>Mucoromycota</taxon>
        <taxon>Glomeromycotina</taxon>
        <taxon>Glomeromycetes</taxon>
        <taxon>Diversisporales</taxon>
        <taxon>Gigasporaceae</taxon>
        <taxon>Gigaspora</taxon>
    </lineage>
</organism>
<protein>
    <submittedName>
        <fullName evidence="1">26965_t:CDS:1</fullName>
    </submittedName>
</protein>
<comment type="caution">
    <text evidence="1">The sequence shown here is derived from an EMBL/GenBank/DDBJ whole genome shotgun (WGS) entry which is preliminary data.</text>
</comment>
<gene>
    <name evidence="1" type="ORF">GMARGA_LOCUS29393</name>
</gene>
<keyword evidence="2" id="KW-1185">Reference proteome</keyword>
<dbReference type="Proteomes" id="UP000789901">
    <property type="component" value="Unassembled WGS sequence"/>
</dbReference>
<dbReference type="EMBL" id="CAJVQB010039459">
    <property type="protein sequence ID" value="CAG8827402.1"/>
    <property type="molecule type" value="Genomic_DNA"/>
</dbReference>
<evidence type="ECO:0000313" key="1">
    <source>
        <dbReference type="EMBL" id="CAG8827402.1"/>
    </source>
</evidence>
<accession>A0ABN7WCP0</accession>
<name>A0ABN7WCP0_GIGMA</name>
<sequence length="89" mass="10630">MPMIQPSNYCKLEMTTIRRKNNESPSLEYGVYKRPRTVNKSIYVFESNFDEVASIEQEHTSTEYQFNTFIPSYFIEESQPIQNNFFLNQ</sequence>
<reference evidence="1 2" key="1">
    <citation type="submission" date="2021-06" db="EMBL/GenBank/DDBJ databases">
        <authorList>
            <person name="Kallberg Y."/>
            <person name="Tangrot J."/>
            <person name="Rosling A."/>
        </authorList>
    </citation>
    <scope>NUCLEOTIDE SEQUENCE [LARGE SCALE GENOMIC DNA]</scope>
    <source>
        <strain evidence="1 2">120-4 pot B 10/14</strain>
    </source>
</reference>
<proteinExistence type="predicted"/>
<feature type="non-terminal residue" evidence="1">
    <location>
        <position position="89"/>
    </location>
</feature>